<evidence type="ECO:0000313" key="2">
    <source>
        <dbReference type="EMBL" id="CAJ1374320.1"/>
    </source>
</evidence>
<dbReference type="Proteomes" id="UP001178507">
    <property type="component" value="Unassembled WGS sequence"/>
</dbReference>
<evidence type="ECO:0000256" key="1">
    <source>
        <dbReference type="SAM" id="MobiDB-lite"/>
    </source>
</evidence>
<feature type="region of interest" description="Disordered" evidence="1">
    <location>
        <begin position="149"/>
        <end position="168"/>
    </location>
</feature>
<dbReference type="AlphaFoldDB" id="A0AA36HT48"/>
<reference evidence="2" key="1">
    <citation type="submission" date="2023-08" db="EMBL/GenBank/DDBJ databases">
        <authorList>
            <person name="Chen Y."/>
            <person name="Shah S."/>
            <person name="Dougan E. K."/>
            <person name="Thang M."/>
            <person name="Chan C."/>
        </authorList>
    </citation>
    <scope>NUCLEOTIDE SEQUENCE</scope>
</reference>
<protein>
    <submittedName>
        <fullName evidence="2">Uncharacterized protein</fullName>
    </submittedName>
</protein>
<feature type="region of interest" description="Disordered" evidence="1">
    <location>
        <begin position="417"/>
        <end position="525"/>
    </location>
</feature>
<accession>A0AA36HT48</accession>
<sequence length="525" mass="57578">MAGRPPPRKRRRDWGEEDVPHADSREPSPNRDGGQLRRPFSRLLERRSRSRSPQRRVIIPGRRSRSPSRRGRRPPGRMGPDRGGPDRGGPDRGALPRRRVGDDGGWGRHRSGSGLTLTPAAGARRDDEDLPGPAPAPAVALRFARRRFGGRRGDQDDEDDWHRQDPERSKKNKLRLEDWILAVNLLLSWDDQKTISAAEMEGFLSRFLEYDAKVKYRITPRLTSEIFLRGILRTLWDIDRLLRVMNPGEELKMVTAKSPLVLSILRVMAYEFMWTPNCTPRGAREGARDLMERVSLSVKADREWITDAMIRMGEAFEKAHNDWDKKHQAAKEKKRRERAQQAAAAAGGGDLTAGGAKVKLADNAKAAKAARAQGRKKEGGDPVKRRGADAHFGNARALAAKAGKDQADAKLARTVVVRPAAAQDEGDEDEEGEEAPEREDAEADAEADADADADAAVEDAEDAAGEEGDGDGDGDGEGEGEGEETKEDGEGEDGEGEEPAGGNEPQEDGQKTATDGRATPEAEEC</sequence>
<feature type="region of interest" description="Disordered" evidence="1">
    <location>
        <begin position="367"/>
        <end position="389"/>
    </location>
</feature>
<feature type="region of interest" description="Disordered" evidence="1">
    <location>
        <begin position="321"/>
        <end position="354"/>
    </location>
</feature>
<feature type="compositionally biased region" description="Basic and acidic residues" evidence="1">
    <location>
        <begin position="321"/>
        <end position="331"/>
    </location>
</feature>
<feature type="compositionally biased region" description="Basic and acidic residues" evidence="1">
    <location>
        <begin position="79"/>
        <end position="90"/>
    </location>
</feature>
<dbReference type="EMBL" id="CAUJNA010000244">
    <property type="protein sequence ID" value="CAJ1374320.1"/>
    <property type="molecule type" value="Genomic_DNA"/>
</dbReference>
<feature type="compositionally biased region" description="Basic and acidic residues" evidence="1">
    <location>
        <begin position="18"/>
        <end position="29"/>
    </location>
</feature>
<feature type="region of interest" description="Disordered" evidence="1">
    <location>
        <begin position="1"/>
        <end position="138"/>
    </location>
</feature>
<comment type="caution">
    <text evidence="2">The sequence shown here is derived from an EMBL/GenBank/DDBJ whole genome shotgun (WGS) entry which is preliminary data.</text>
</comment>
<evidence type="ECO:0000313" key="3">
    <source>
        <dbReference type="Proteomes" id="UP001178507"/>
    </source>
</evidence>
<proteinExistence type="predicted"/>
<feature type="compositionally biased region" description="Basic residues" evidence="1">
    <location>
        <begin position="62"/>
        <end position="75"/>
    </location>
</feature>
<keyword evidence="3" id="KW-1185">Reference proteome</keyword>
<feature type="compositionally biased region" description="Basic and acidic residues" evidence="1">
    <location>
        <begin position="375"/>
        <end position="389"/>
    </location>
</feature>
<feature type="compositionally biased region" description="Basic residues" evidence="1">
    <location>
        <begin position="1"/>
        <end position="12"/>
    </location>
</feature>
<gene>
    <name evidence="2" type="ORF">EVOR1521_LOCUS3897</name>
</gene>
<name>A0AA36HT48_9DINO</name>
<feature type="compositionally biased region" description="Acidic residues" evidence="1">
    <location>
        <begin position="424"/>
        <end position="498"/>
    </location>
</feature>
<organism evidence="2 3">
    <name type="scientific">Effrenium voratum</name>
    <dbReference type="NCBI Taxonomy" id="2562239"/>
    <lineage>
        <taxon>Eukaryota</taxon>
        <taxon>Sar</taxon>
        <taxon>Alveolata</taxon>
        <taxon>Dinophyceae</taxon>
        <taxon>Suessiales</taxon>
        <taxon>Symbiodiniaceae</taxon>
        <taxon>Effrenium</taxon>
    </lineage>
</organism>